<evidence type="ECO:0000313" key="2">
    <source>
        <dbReference type="EMBL" id="OZG66713.1"/>
    </source>
</evidence>
<gene>
    <name evidence="2" type="ORF">BAQU_0785</name>
</gene>
<organism evidence="2 3">
    <name type="scientific">Bifidobacterium aquikefiri</name>
    <dbReference type="NCBI Taxonomy" id="1653207"/>
    <lineage>
        <taxon>Bacteria</taxon>
        <taxon>Bacillati</taxon>
        <taxon>Actinomycetota</taxon>
        <taxon>Actinomycetes</taxon>
        <taxon>Bifidobacteriales</taxon>
        <taxon>Bifidobacteriaceae</taxon>
        <taxon>Bifidobacterium</taxon>
    </lineage>
</organism>
<evidence type="ECO:0000313" key="3">
    <source>
        <dbReference type="Proteomes" id="UP000216451"/>
    </source>
</evidence>
<accession>A0A261G680</accession>
<dbReference type="EMBL" id="MWXA01000005">
    <property type="protein sequence ID" value="OZG66713.1"/>
    <property type="molecule type" value="Genomic_DNA"/>
</dbReference>
<name>A0A261G680_9BIFI</name>
<feature type="region of interest" description="Disordered" evidence="1">
    <location>
        <begin position="39"/>
        <end position="60"/>
    </location>
</feature>
<proteinExistence type="predicted"/>
<dbReference type="AlphaFoldDB" id="A0A261G680"/>
<keyword evidence="3" id="KW-1185">Reference proteome</keyword>
<protein>
    <submittedName>
        <fullName evidence="2">Uncharacterized protein</fullName>
    </submittedName>
</protein>
<dbReference type="Proteomes" id="UP000216451">
    <property type="component" value="Unassembled WGS sequence"/>
</dbReference>
<reference evidence="2 3" key="1">
    <citation type="journal article" date="2017" name="BMC Genomics">
        <title>Comparative genomic and phylogenomic analyses of the Bifidobacteriaceae family.</title>
        <authorList>
            <person name="Lugli G.A."/>
            <person name="Milani C."/>
            <person name="Turroni F."/>
            <person name="Duranti S."/>
            <person name="Mancabelli L."/>
            <person name="Mangifesta M."/>
            <person name="Ferrario C."/>
            <person name="Modesto M."/>
            <person name="Mattarelli P."/>
            <person name="Jiri K."/>
            <person name="van Sinderen D."/>
            <person name="Ventura M."/>
        </authorList>
    </citation>
    <scope>NUCLEOTIDE SEQUENCE [LARGE SCALE GENOMIC DNA]</scope>
    <source>
        <strain evidence="2 3">LMG 28769</strain>
    </source>
</reference>
<evidence type="ECO:0000256" key="1">
    <source>
        <dbReference type="SAM" id="MobiDB-lite"/>
    </source>
</evidence>
<comment type="caution">
    <text evidence="2">The sequence shown here is derived from an EMBL/GenBank/DDBJ whole genome shotgun (WGS) entry which is preliminary data.</text>
</comment>
<sequence length="60" mass="6616">MSNDVTWKINEFYPFGSSDQCHGIMASTMLMNTSTMHLHDEPRSPKAQVVIGPDTSGCDV</sequence>